<evidence type="ECO:0008006" key="4">
    <source>
        <dbReference type="Google" id="ProtNLM"/>
    </source>
</evidence>
<sequence>MTLRPVDPFEWRRIVRRCRLGATTKHVASVLADYASPDGSDVRPGNDRLVAVTELGEKTVRRALDKLRTVGLILRVFEGSKQGRRALADEYRLTVPDDLSDRVEMLGPDERAPVKVTGDKPSNPVDNPVDNAETPVTETADPDLYDVEHRSLETGTPVTESRNTGHGDRPPNQAPTNTPTNNSNDRDHFGSVEGNDEAAEPKSDQGLSYSEAFKINSSLGAEIETFVLAVKADAIEYGLEPPSGQALAVAVAKLALLKYPQLLPERRTA</sequence>
<feature type="compositionally biased region" description="Polar residues" evidence="1">
    <location>
        <begin position="153"/>
        <end position="162"/>
    </location>
</feature>
<feature type="compositionally biased region" description="Basic and acidic residues" evidence="1">
    <location>
        <begin position="103"/>
        <end position="113"/>
    </location>
</feature>
<feature type="region of interest" description="Disordered" evidence="1">
    <location>
        <begin position="103"/>
        <end position="206"/>
    </location>
</feature>
<protein>
    <recommendedName>
        <fullName evidence="4">Helix-turn-helix domain-containing protein</fullName>
    </recommendedName>
</protein>
<name>A0A4R4ZBJ9_9ACTN</name>
<feature type="compositionally biased region" description="Low complexity" evidence="1">
    <location>
        <begin position="170"/>
        <end position="182"/>
    </location>
</feature>
<dbReference type="OrthoDB" id="7066992at2"/>
<evidence type="ECO:0000313" key="2">
    <source>
        <dbReference type="EMBL" id="TDD54549.1"/>
    </source>
</evidence>
<dbReference type="Proteomes" id="UP000295302">
    <property type="component" value="Unassembled WGS sequence"/>
</dbReference>
<evidence type="ECO:0000256" key="1">
    <source>
        <dbReference type="SAM" id="MobiDB-lite"/>
    </source>
</evidence>
<gene>
    <name evidence="2" type="ORF">E1286_04990</name>
</gene>
<dbReference type="AlphaFoldDB" id="A0A4R4ZBJ9"/>
<proteinExistence type="predicted"/>
<accession>A0A4R4ZBJ9</accession>
<dbReference type="EMBL" id="SMKQ01000008">
    <property type="protein sequence ID" value="TDD54549.1"/>
    <property type="molecule type" value="Genomic_DNA"/>
</dbReference>
<keyword evidence="3" id="KW-1185">Reference proteome</keyword>
<organism evidence="2 3">
    <name type="scientific">Nonomuraea terrae</name>
    <dbReference type="NCBI Taxonomy" id="2530383"/>
    <lineage>
        <taxon>Bacteria</taxon>
        <taxon>Bacillati</taxon>
        <taxon>Actinomycetota</taxon>
        <taxon>Actinomycetes</taxon>
        <taxon>Streptosporangiales</taxon>
        <taxon>Streptosporangiaceae</taxon>
        <taxon>Nonomuraea</taxon>
    </lineage>
</organism>
<comment type="caution">
    <text evidence="2">The sequence shown here is derived from an EMBL/GenBank/DDBJ whole genome shotgun (WGS) entry which is preliminary data.</text>
</comment>
<dbReference type="RefSeq" id="WP_132609130.1">
    <property type="nucleotide sequence ID" value="NZ_SMKQ01000008.1"/>
</dbReference>
<evidence type="ECO:0000313" key="3">
    <source>
        <dbReference type="Proteomes" id="UP000295302"/>
    </source>
</evidence>
<reference evidence="2 3" key="1">
    <citation type="submission" date="2019-03" db="EMBL/GenBank/DDBJ databases">
        <title>Draft genome sequences of novel Actinobacteria.</title>
        <authorList>
            <person name="Sahin N."/>
            <person name="Ay H."/>
            <person name="Saygin H."/>
        </authorList>
    </citation>
    <scope>NUCLEOTIDE SEQUENCE [LARGE SCALE GENOMIC DNA]</scope>
    <source>
        <strain evidence="2 3">CH32</strain>
    </source>
</reference>